<evidence type="ECO:0000256" key="8">
    <source>
        <dbReference type="ARBA" id="ARBA00049244"/>
    </source>
</evidence>
<dbReference type="GO" id="GO:0003887">
    <property type="term" value="F:DNA-directed DNA polymerase activity"/>
    <property type="evidence" value="ECO:0007669"/>
    <property type="project" value="UniProtKB-KW"/>
</dbReference>
<dbReference type="PANTHER" id="PTHR34388:SF1">
    <property type="entry name" value="DNA POLYMERASE III SUBUNIT DELTA"/>
    <property type="match status" value="1"/>
</dbReference>
<keyword evidence="3" id="KW-0808">Transferase</keyword>
<dbReference type="SUPFAM" id="SSF52540">
    <property type="entry name" value="P-loop containing nucleoside triphosphate hydrolases"/>
    <property type="match status" value="1"/>
</dbReference>
<evidence type="ECO:0000256" key="1">
    <source>
        <dbReference type="ARBA" id="ARBA00012417"/>
    </source>
</evidence>
<dbReference type="PANTHER" id="PTHR34388">
    <property type="entry name" value="DNA POLYMERASE III SUBUNIT DELTA"/>
    <property type="match status" value="1"/>
</dbReference>
<sequence>MDHTEFFNNLKAGDIARLYLFYGQEEYVKEQALAQLKDTLLDGAVRDMNMTVLDGETASVDDVLACADTLPLFGGRRLVVIRNYAPLMGRGADTVDRKRLVDYIAHIPEHLCLVFVCRGDIRKNTALFKAIGKYGAVVDFAQLKDKELILWIRTAFKRLGKAISSQDAQYMAMMAGSELETLVHEIHKVADYAGEARVICAQDIDAVVTRISSANIFKMVDAIGQKDVDKALYHMNELLESGQSPIGMLSMIARQFRILLQCRLLLDKGYSAREISSQLKLPIFAVNSYINQLKEFDKRQIVEALRHCLQSDLDMKSTSFNQAMILERLVLSLKNNGI</sequence>
<dbReference type="Pfam" id="PF21694">
    <property type="entry name" value="DNA_pol3_delta_C"/>
    <property type="match status" value="1"/>
</dbReference>
<reference evidence="12" key="1">
    <citation type="submission" date="2010-11" db="EMBL/GenBank/DDBJ databases">
        <title>The complete genome of Mahella australiensis DSM 15567.</title>
        <authorList>
            <consortium name="US DOE Joint Genome Institute (JGI-PGF)"/>
            <person name="Lucas S."/>
            <person name="Copeland A."/>
            <person name="Lapidus A."/>
            <person name="Bruce D."/>
            <person name="Goodwin L."/>
            <person name="Pitluck S."/>
            <person name="Kyrpides N."/>
            <person name="Mavromatis K."/>
            <person name="Pagani I."/>
            <person name="Ivanova N."/>
            <person name="Teshima H."/>
            <person name="Brettin T."/>
            <person name="Detter J.C."/>
            <person name="Han C."/>
            <person name="Tapia R."/>
            <person name="Land M."/>
            <person name="Hauser L."/>
            <person name="Markowitz V."/>
            <person name="Cheng J.-F."/>
            <person name="Hugenholtz P."/>
            <person name="Woyke T."/>
            <person name="Wu D."/>
            <person name="Spring S."/>
            <person name="Pukall R."/>
            <person name="Steenblock K."/>
            <person name="Schneider S."/>
            <person name="Klenk H.-P."/>
            <person name="Eisen J.A."/>
        </authorList>
    </citation>
    <scope>NUCLEOTIDE SEQUENCE [LARGE SCALE GENOMIC DNA]</scope>
    <source>
        <strain evidence="12">DSM 15567 / CIP 107919 / 50-1 BON</strain>
    </source>
</reference>
<dbReference type="AlphaFoldDB" id="F4A0K3"/>
<keyword evidence="12" id="KW-1185">Reference proteome</keyword>
<dbReference type="STRING" id="697281.Mahau_0679"/>
<dbReference type="OrthoDB" id="9775929at2"/>
<dbReference type="HOGENOM" id="CLU_044694_2_1_9"/>
<proteinExistence type="inferred from homology"/>
<dbReference type="NCBIfam" id="TIGR01128">
    <property type="entry name" value="holA"/>
    <property type="match status" value="1"/>
</dbReference>
<evidence type="ECO:0000256" key="6">
    <source>
        <dbReference type="ARBA" id="ARBA00022932"/>
    </source>
</evidence>
<dbReference type="EMBL" id="CP002360">
    <property type="protein sequence ID" value="AEE95882.1"/>
    <property type="molecule type" value="Genomic_DNA"/>
</dbReference>
<dbReference type="InterPro" id="IPR008921">
    <property type="entry name" value="DNA_pol3_clamp-load_cplx_C"/>
</dbReference>
<feature type="domain" description="DNA polymerase III delta N-terminal" evidence="9">
    <location>
        <begin position="19"/>
        <end position="138"/>
    </location>
</feature>
<evidence type="ECO:0000256" key="7">
    <source>
        <dbReference type="ARBA" id="ARBA00034754"/>
    </source>
</evidence>
<comment type="catalytic activity">
    <reaction evidence="8">
        <text>DNA(n) + a 2'-deoxyribonucleoside 5'-triphosphate = DNA(n+1) + diphosphate</text>
        <dbReference type="Rhea" id="RHEA:22508"/>
        <dbReference type="Rhea" id="RHEA-COMP:17339"/>
        <dbReference type="Rhea" id="RHEA-COMP:17340"/>
        <dbReference type="ChEBI" id="CHEBI:33019"/>
        <dbReference type="ChEBI" id="CHEBI:61560"/>
        <dbReference type="ChEBI" id="CHEBI:173112"/>
        <dbReference type="EC" id="2.7.7.7"/>
    </reaction>
</comment>
<evidence type="ECO:0000313" key="11">
    <source>
        <dbReference type="EMBL" id="AEE95882.1"/>
    </source>
</evidence>
<evidence type="ECO:0000256" key="3">
    <source>
        <dbReference type="ARBA" id="ARBA00022679"/>
    </source>
</evidence>
<evidence type="ECO:0000259" key="10">
    <source>
        <dbReference type="Pfam" id="PF21694"/>
    </source>
</evidence>
<dbReference type="Gene3D" id="1.20.272.10">
    <property type="match status" value="1"/>
</dbReference>
<dbReference type="RefSeq" id="WP_013780313.1">
    <property type="nucleotide sequence ID" value="NC_015520.1"/>
</dbReference>
<name>F4A0K3_MAHA5</name>
<keyword evidence="6" id="KW-0239">DNA-directed DNA polymerase</keyword>
<protein>
    <recommendedName>
        <fullName evidence="2">DNA polymerase III subunit delta</fullName>
        <ecNumber evidence="1">2.7.7.7</ecNumber>
    </recommendedName>
</protein>
<reference evidence="11 12" key="2">
    <citation type="journal article" date="2011" name="Stand. Genomic Sci.">
        <title>Complete genome sequence of Mahella australiensis type strain (50-1 BON).</title>
        <authorList>
            <person name="Sikorski J."/>
            <person name="Teshima H."/>
            <person name="Nolan M."/>
            <person name="Lucas S."/>
            <person name="Hammon N."/>
            <person name="Deshpande S."/>
            <person name="Cheng J.F."/>
            <person name="Pitluck S."/>
            <person name="Liolios K."/>
            <person name="Pagani I."/>
            <person name="Ivanova N."/>
            <person name="Huntemann M."/>
            <person name="Mavromatis K."/>
            <person name="Ovchinikova G."/>
            <person name="Pati A."/>
            <person name="Tapia R."/>
            <person name="Han C."/>
            <person name="Goodwin L."/>
            <person name="Chen A."/>
            <person name="Palaniappan K."/>
            <person name="Land M."/>
            <person name="Hauser L."/>
            <person name="Ngatchou-Djao O.D."/>
            <person name="Rohde M."/>
            <person name="Pukall R."/>
            <person name="Spring S."/>
            <person name="Abt B."/>
            <person name="Goker M."/>
            <person name="Detter J.C."/>
            <person name="Woyke T."/>
            <person name="Bristow J."/>
            <person name="Markowitz V."/>
            <person name="Hugenholtz P."/>
            <person name="Eisen J.A."/>
            <person name="Kyrpides N.C."/>
            <person name="Klenk H.P."/>
            <person name="Lapidus A."/>
        </authorList>
    </citation>
    <scope>NUCLEOTIDE SEQUENCE [LARGE SCALE GENOMIC DNA]</scope>
    <source>
        <strain evidence="12">DSM 15567 / CIP 107919 / 50-1 BON</strain>
    </source>
</reference>
<evidence type="ECO:0000256" key="4">
    <source>
        <dbReference type="ARBA" id="ARBA00022695"/>
    </source>
</evidence>
<dbReference type="GO" id="GO:0006261">
    <property type="term" value="P:DNA-templated DNA replication"/>
    <property type="evidence" value="ECO:0007669"/>
    <property type="project" value="TreeGrafter"/>
</dbReference>
<dbReference type="Pfam" id="PF06144">
    <property type="entry name" value="DNA_pol3_delta"/>
    <property type="match status" value="1"/>
</dbReference>
<dbReference type="InterPro" id="IPR005790">
    <property type="entry name" value="DNA_polIII_delta"/>
</dbReference>
<dbReference type="SUPFAM" id="SSF48019">
    <property type="entry name" value="post-AAA+ oligomerization domain-like"/>
    <property type="match status" value="1"/>
</dbReference>
<dbReference type="InterPro" id="IPR048466">
    <property type="entry name" value="DNA_pol3_delta-like_C"/>
</dbReference>
<dbReference type="EC" id="2.7.7.7" evidence="1"/>
<dbReference type="InterPro" id="IPR027417">
    <property type="entry name" value="P-loop_NTPase"/>
</dbReference>
<dbReference type="Gene3D" id="1.10.8.60">
    <property type="match status" value="1"/>
</dbReference>
<dbReference type="KEGG" id="mas:Mahau_0679"/>
<dbReference type="Gene3D" id="3.40.50.300">
    <property type="entry name" value="P-loop containing nucleotide triphosphate hydrolases"/>
    <property type="match status" value="1"/>
</dbReference>
<keyword evidence="4" id="KW-0548">Nucleotidyltransferase</keyword>
<evidence type="ECO:0000259" key="9">
    <source>
        <dbReference type="Pfam" id="PF06144"/>
    </source>
</evidence>
<gene>
    <name evidence="11" type="ordered locus">Mahau_0679</name>
</gene>
<dbReference type="GO" id="GO:0009360">
    <property type="term" value="C:DNA polymerase III complex"/>
    <property type="evidence" value="ECO:0007669"/>
    <property type="project" value="InterPro"/>
</dbReference>
<comment type="similarity">
    <text evidence="7">Belongs to the DNA polymerase HolA subunit family.</text>
</comment>
<keyword evidence="5" id="KW-0235">DNA replication</keyword>
<evidence type="ECO:0000313" key="12">
    <source>
        <dbReference type="Proteomes" id="UP000008457"/>
    </source>
</evidence>
<organism evidence="11 12">
    <name type="scientific">Mahella australiensis (strain DSM 15567 / CIP 107919 / 50-1 BON)</name>
    <dbReference type="NCBI Taxonomy" id="697281"/>
    <lineage>
        <taxon>Bacteria</taxon>
        <taxon>Bacillati</taxon>
        <taxon>Bacillota</taxon>
        <taxon>Clostridia</taxon>
        <taxon>Thermoanaerobacterales</taxon>
        <taxon>Thermoanaerobacterales Family IV. Incertae Sedis</taxon>
        <taxon>Mahella</taxon>
    </lineage>
</organism>
<dbReference type="InterPro" id="IPR010372">
    <property type="entry name" value="DNA_pol3_delta_N"/>
</dbReference>
<dbReference type="GO" id="GO:0003677">
    <property type="term" value="F:DNA binding"/>
    <property type="evidence" value="ECO:0007669"/>
    <property type="project" value="InterPro"/>
</dbReference>
<feature type="domain" description="DNA polymerase III delta subunit-like C-terminal" evidence="10">
    <location>
        <begin position="214"/>
        <end position="332"/>
    </location>
</feature>
<dbReference type="eggNOG" id="COG1466">
    <property type="taxonomic scope" value="Bacteria"/>
</dbReference>
<dbReference type="Proteomes" id="UP000008457">
    <property type="component" value="Chromosome"/>
</dbReference>
<evidence type="ECO:0000256" key="2">
    <source>
        <dbReference type="ARBA" id="ARBA00017703"/>
    </source>
</evidence>
<accession>F4A0K3</accession>
<evidence type="ECO:0000256" key="5">
    <source>
        <dbReference type="ARBA" id="ARBA00022705"/>
    </source>
</evidence>